<dbReference type="PROSITE" id="PS50011">
    <property type="entry name" value="PROTEIN_KINASE_DOM"/>
    <property type="match status" value="1"/>
</dbReference>
<gene>
    <name evidence="3" type="ORF">ISF_07870</name>
</gene>
<dbReference type="PANTHER" id="PTHR23257">
    <property type="entry name" value="SERINE-THREONINE PROTEIN KINASE"/>
    <property type="match status" value="1"/>
</dbReference>
<dbReference type="GO" id="GO:0004672">
    <property type="term" value="F:protein kinase activity"/>
    <property type="evidence" value="ECO:0007669"/>
    <property type="project" value="InterPro"/>
</dbReference>
<dbReference type="GO" id="GO:0005524">
    <property type="term" value="F:ATP binding"/>
    <property type="evidence" value="ECO:0007669"/>
    <property type="project" value="InterPro"/>
</dbReference>
<sequence>MSAASSSSDHSGSFSSTKTGQDGPRAIGDANTERYDILTFFAQFVSILGHSPAAVDQVYLLMIFLDELTYQLPRERGSGRTSRVAVVKSEAILERGIYRHDKPILPELIAVKMTKASTIEGATSVDQTLLRSMATELRILSNDTIRSHDNIITLLGICWQQSNENQDVLLPVFVYETSELGDLKTWLPENKDIALGVQLDLCLGIARGLACLHEAGVVHCDIKPDNILVVWQDDPKSSIVAKIIDFNIAVLFQDAPDRVPLPAGTSPWNSPEQMTSTFIYKGDLPKVDVYSLGVLLLNILTVDCLNTILNFIATGGIEGQTLLDFKLSGALALNSGSLLGEFGLVSGPEVYTTHVGDFRRCWAKSSLLLFGALDGDLRHRTGSVAQIVDELARINKDAEEYGLRDYTNRDLHIVARAAETLQMVTNPGEQRCQVSNS</sequence>
<keyword evidence="4" id="KW-1185">Reference proteome</keyword>
<dbReference type="InterPro" id="IPR008271">
    <property type="entry name" value="Ser/Thr_kinase_AS"/>
</dbReference>
<dbReference type="GeneID" id="30024162"/>
<reference evidence="3 4" key="1">
    <citation type="journal article" date="2016" name="Genome Biol. Evol.">
        <title>Divergent and convergent evolution of fungal pathogenicity.</title>
        <authorList>
            <person name="Shang Y."/>
            <person name="Xiao G."/>
            <person name="Zheng P."/>
            <person name="Cen K."/>
            <person name="Zhan S."/>
            <person name="Wang C."/>
        </authorList>
    </citation>
    <scope>NUCLEOTIDE SEQUENCE [LARGE SCALE GENOMIC DNA]</scope>
    <source>
        <strain evidence="3 4">ARSEF 2679</strain>
    </source>
</reference>
<name>A0A162IDV4_CORFA</name>
<dbReference type="AlphaFoldDB" id="A0A162IDV4"/>
<dbReference type="SMART" id="SM00220">
    <property type="entry name" value="S_TKc"/>
    <property type="match status" value="1"/>
</dbReference>
<dbReference type="InterPro" id="IPR011009">
    <property type="entry name" value="Kinase-like_dom_sf"/>
</dbReference>
<feature type="domain" description="Protein kinase" evidence="2">
    <location>
        <begin position="70"/>
        <end position="437"/>
    </location>
</feature>
<dbReference type="PROSITE" id="PS00108">
    <property type="entry name" value="PROTEIN_KINASE_ST"/>
    <property type="match status" value="1"/>
</dbReference>
<dbReference type="GO" id="GO:0005737">
    <property type="term" value="C:cytoplasm"/>
    <property type="evidence" value="ECO:0007669"/>
    <property type="project" value="TreeGrafter"/>
</dbReference>
<accession>A0A162IDV4</accession>
<dbReference type="Gene3D" id="1.10.510.10">
    <property type="entry name" value="Transferase(Phosphotransferase) domain 1"/>
    <property type="match status" value="1"/>
</dbReference>
<dbReference type="RefSeq" id="XP_018701489.1">
    <property type="nucleotide sequence ID" value="XM_018851473.1"/>
</dbReference>
<feature type="region of interest" description="Disordered" evidence="1">
    <location>
        <begin position="1"/>
        <end position="28"/>
    </location>
</feature>
<dbReference type="SUPFAM" id="SSF56112">
    <property type="entry name" value="Protein kinase-like (PK-like)"/>
    <property type="match status" value="1"/>
</dbReference>
<dbReference type="OrthoDB" id="4865382at2759"/>
<dbReference type="EMBL" id="AZHB01000024">
    <property type="protein sequence ID" value="OAA55765.1"/>
    <property type="molecule type" value="Genomic_DNA"/>
</dbReference>
<dbReference type="Proteomes" id="UP000076744">
    <property type="component" value="Unassembled WGS sequence"/>
</dbReference>
<keyword evidence="3" id="KW-0808">Transferase</keyword>
<keyword evidence="3" id="KW-0418">Kinase</keyword>
<comment type="caution">
    <text evidence="3">The sequence shown here is derived from an EMBL/GenBank/DDBJ whole genome shotgun (WGS) entry which is preliminary data.</text>
</comment>
<evidence type="ECO:0000256" key="1">
    <source>
        <dbReference type="SAM" id="MobiDB-lite"/>
    </source>
</evidence>
<dbReference type="Pfam" id="PF00069">
    <property type="entry name" value="Pkinase"/>
    <property type="match status" value="1"/>
</dbReference>
<dbReference type="STRING" id="1081104.A0A162IDV4"/>
<protein>
    <submittedName>
        <fullName evidence="3">Protein kinase-like domain protein</fullName>
    </submittedName>
</protein>
<dbReference type="InterPro" id="IPR000719">
    <property type="entry name" value="Prot_kinase_dom"/>
</dbReference>
<feature type="compositionally biased region" description="Low complexity" evidence="1">
    <location>
        <begin position="1"/>
        <end position="16"/>
    </location>
</feature>
<dbReference type="InterPro" id="IPR050167">
    <property type="entry name" value="Ser_Thr_protein_kinase"/>
</dbReference>
<evidence type="ECO:0000259" key="2">
    <source>
        <dbReference type="PROSITE" id="PS50011"/>
    </source>
</evidence>
<organism evidence="3 4">
    <name type="scientific">Cordyceps fumosorosea (strain ARSEF 2679)</name>
    <name type="common">Isaria fumosorosea</name>
    <dbReference type="NCBI Taxonomy" id="1081104"/>
    <lineage>
        <taxon>Eukaryota</taxon>
        <taxon>Fungi</taxon>
        <taxon>Dikarya</taxon>
        <taxon>Ascomycota</taxon>
        <taxon>Pezizomycotina</taxon>
        <taxon>Sordariomycetes</taxon>
        <taxon>Hypocreomycetidae</taxon>
        <taxon>Hypocreales</taxon>
        <taxon>Cordycipitaceae</taxon>
        <taxon>Cordyceps</taxon>
    </lineage>
</organism>
<proteinExistence type="predicted"/>
<dbReference type="GO" id="GO:0007165">
    <property type="term" value="P:signal transduction"/>
    <property type="evidence" value="ECO:0007669"/>
    <property type="project" value="TreeGrafter"/>
</dbReference>
<evidence type="ECO:0000313" key="3">
    <source>
        <dbReference type="EMBL" id="OAA55765.1"/>
    </source>
</evidence>
<evidence type="ECO:0000313" key="4">
    <source>
        <dbReference type="Proteomes" id="UP000076744"/>
    </source>
</evidence>